<evidence type="ECO:0000256" key="4">
    <source>
        <dbReference type="ARBA" id="ARBA00022723"/>
    </source>
</evidence>
<keyword evidence="3 12" id="KW-0812">Transmembrane</keyword>
<evidence type="ECO:0000256" key="8">
    <source>
        <dbReference type="ARBA" id="ARBA00023133"/>
    </source>
</evidence>
<comment type="cofactor">
    <cofactor evidence="1 12">
        <name>heme b</name>
        <dbReference type="ChEBI" id="CHEBI:60344"/>
    </cofactor>
</comment>
<evidence type="ECO:0000256" key="1">
    <source>
        <dbReference type="ARBA" id="ARBA00001970"/>
    </source>
</evidence>
<dbReference type="STRING" id="991.IW20_09050"/>
<evidence type="ECO:0000256" key="5">
    <source>
        <dbReference type="ARBA" id="ARBA00022989"/>
    </source>
</evidence>
<dbReference type="UniPathway" id="UPA00269">
    <property type="reaction ID" value="UER00713"/>
</dbReference>
<keyword evidence="4 12" id="KW-0479">Metal-binding</keyword>
<feature type="transmembrane region" description="Helical" evidence="12">
    <location>
        <begin position="264"/>
        <end position="283"/>
    </location>
</feature>
<organism evidence="13 15">
    <name type="scientific">Flavobacterium hydatis</name>
    <name type="common">Cytophaga aquatilis</name>
    <dbReference type="NCBI Taxonomy" id="991"/>
    <lineage>
        <taxon>Bacteria</taxon>
        <taxon>Pseudomonadati</taxon>
        <taxon>Bacteroidota</taxon>
        <taxon>Flavobacteriia</taxon>
        <taxon>Flavobacteriales</taxon>
        <taxon>Flavobacteriaceae</taxon>
        <taxon>Flavobacterium</taxon>
    </lineage>
</organism>
<dbReference type="HAMAP" id="MF_01665">
    <property type="entry name" value="HemeA_synth_type2"/>
    <property type="match status" value="1"/>
</dbReference>
<dbReference type="EC" id="1.17.99.9" evidence="12"/>
<evidence type="ECO:0000256" key="9">
    <source>
        <dbReference type="ARBA" id="ARBA00023136"/>
    </source>
</evidence>
<keyword evidence="8 12" id="KW-0350">Heme biosynthesis</keyword>
<accession>A0A086AJP1</accession>
<feature type="binding site" description="axial binding residue" evidence="12">
    <location>
        <position position="322"/>
    </location>
    <ligand>
        <name>heme</name>
        <dbReference type="ChEBI" id="CHEBI:30413"/>
    </ligand>
    <ligandPart>
        <name>Fe</name>
        <dbReference type="ChEBI" id="CHEBI:18248"/>
    </ligandPart>
</feature>
<reference evidence="13 15" key="1">
    <citation type="submission" date="2014-07" db="EMBL/GenBank/DDBJ databases">
        <title>Genome of Flavobacterium hydatis DSM 2063.</title>
        <authorList>
            <person name="Pipes S.E."/>
            <person name="Stropko S.J."/>
            <person name="Newman J.D."/>
        </authorList>
    </citation>
    <scope>NUCLEOTIDE SEQUENCE [LARGE SCALE GENOMIC DNA]</scope>
    <source>
        <strain evidence="13 15">DSM 2063</strain>
    </source>
</reference>
<dbReference type="AlphaFoldDB" id="A0A086AJP1"/>
<dbReference type="GO" id="GO:0120547">
    <property type="term" value="F:heme A synthase activity"/>
    <property type="evidence" value="ECO:0007669"/>
    <property type="project" value="UniProtKB-EC"/>
</dbReference>
<dbReference type="RefSeq" id="WP_035621041.1">
    <property type="nucleotide sequence ID" value="NZ_JBEWQG010000023.1"/>
</dbReference>
<dbReference type="EMBL" id="JPRM01000012">
    <property type="protein sequence ID" value="KFF16905.1"/>
    <property type="molecule type" value="Genomic_DNA"/>
</dbReference>
<comment type="subunit">
    <text evidence="12">Interacts with CtaB.</text>
</comment>
<name>A0A086AJP1_FLAHY</name>
<feature type="transmembrane region" description="Helical" evidence="12">
    <location>
        <begin position="125"/>
        <end position="143"/>
    </location>
</feature>
<feature type="transmembrane region" description="Helical" evidence="12">
    <location>
        <begin position="95"/>
        <end position="113"/>
    </location>
</feature>
<evidence type="ECO:0000256" key="11">
    <source>
        <dbReference type="ARBA" id="ARBA00048044"/>
    </source>
</evidence>
<dbReference type="GO" id="GO:0046872">
    <property type="term" value="F:metal ion binding"/>
    <property type="evidence" value="ECO:0007669"/>
    <property type="project" value="UniProtKB-KW"/>
</dbReference>
<evidence type="ECO:0000313" key="16">
    <source>
        <dbReference type="Proteomes" id="UP000198424"/>
    </source>
</evidence>
<reference evidence="14 16" key="2">
    <citation type="submission" date="2016-11" db="EMBL/GenBank/DDBJ databases">
        <title>Whole genomes of Flavobacteriaceae.</title>
        <authorList>
            <person name="Stine C."/>
            <person name="Li C."/>
            <person name="Tadesse D."/>
        </authorList>
    </citation>
    <scope>NUCLEOTIDE SEQUENCE [LARGE SCALE GENOMIC DNA]</scope>
    <source>
        <strain evidence="14 16">ATCC 29551</strain>
    </source>
</reference>
<protein>
    <recommendedName>
        <fullName evidence="12">Heme A synthase</fullName>
        <shortName evidence="12">HAS</shortName>
        <ecNumber evidence="12">1.17.99.9</ecNumber>
    </recommendedName>
    <alternativeName>
        <fullName evidence="12">Cytochrome aa3-controlling protein</fullName>
    </alternativeName>
</protein>
<feature type="transmembrane region" description="Helical" evidence="12">
    <location>
        <begin position="201"/>
        <end position="222"/>
    </location>
</feature>
<comment type="subcellular location">
    <subcellularLocation>
        <location evidence="12">Cell membrane</location>
        <topology evidence="12">Multi-pass membrane protein</topology>
    </subcellularLocation>
    <subcellularLocation>
        <location evidence="2">Membrane</location>
        <topology evidence="2">Multi-pass membrane protein</topology>
    </subcellularLocation>
</comment>
<keyword evidence="7 12" id="KW-0408">Iron</keyword>
<keyword evidence="5 12" id="KW-1133">Transmembrane helix</keyword>
<comment type="caution">
    <text evidence="13">The sequence shown here is derived from an EMBL/GenBank/DDBJ whole genome shotgun (WGS) entry which is preliminary data.</text>
</comment>
<dbReference type="PANTHER" id="PTHR23289:SF2">
    <property type="entry name" value="CYTOCHROME C OXIDASE ASSEMBLY PROTEIN COX15 HOMOLOG"/>
    <property type="match status" value="1"/>
</dbReference>
<evidence type="ECO:0000313" key="14">
    <source>
        <dbReference type="EMBL" id="OXA97701.1"/>
    </source>
</evidence>
<keyword evidence="16" id="KW-1185">Reference proteome</keyword>
<evidence type="ECO:0000256" key="3">
    <source>
        <dbReference type="ARBA" id="ARBA00022692"/>
    </source>
</evidence>
<evidence type="ECO:0000313" key="13">
    <source>
        <dbReference type="EMBL" id="KFF16905.1"/>
    </source>
</evidence>
<dbReference type="EMBL" id="MUGY01000002">
    <property type="protein sequence ID" value="OXA97701.1"/>
    <property type="molecule type" value="Genomic_DNA"/>
</dbReference>
<dbReference type="GO" id="GO:0005886">
    <property type="term" value="C:plasma membrane"/>
    <property type="evidence" value="ECO:0007669"/>
    <property type="project" value="UniProtKB-SubCell"/>
</dbReference>
<feature type="binding site" description="axial binding residue" evidence="12">
    <location>
        <position position="261"/>
    </location>
    <ligand>
        <name>heme</name>
        <dbReference type="ChEBI" id="CHEBI:30413"/>
    </ligand>
    <ligandPart>
        <name>Fe</name>
        <dbReference type="ChEBI" id="CHEBI:18248"/>
    </ligandPart>
</feature>
<feature type="transmembrane region" description="Helical" evidence="12">
    <location>
        <begin position="7"/>
        <end position="28"/>
    </location>
</feature>
<dbReference type="PANTHER" id="PTHR23289">
    <property type="entry name" value="CYTOCHROME C OXIDASE ASSEMBLY PROTEIN COX15"/>
    <property type="match status" value="1"/>
</dbReference>
<dbReference type="InterPro" id="IPR003780">
    <property type="entry name" value="COX15/CtaA_fam"/>
</dbReference>
<evidence type="ECO:0000256" key="2">
    <source>
        <dbReference type="ARBA" id="ARBA00004141"/>
    </source>
</evidence>
<dbReference type="Pfam" id="PF02628">
    <property type="entry name" value="COX15-CtaA"/>
    <property type="match status" value="1"/>
</dbReference>
<dbReference type="InterPro" id="IPR023754">
    <property type="entry name" value="HemeA_Synthase_type2"/>
</dbReference>
<evidence type="ECO:0000256" key="7">
    <source>
        <dbReference type="ARBA" id="ARBA00023004"/>
    </source>
</evidence>
<comment type="function">
    <text evidence="12">Catalyzes the conversion of heme O to heme A by two successive hydroxylations of the methyl group at C8. The first hydroxylation forms heme I, the second hydroxylation results in an unstable dihydroxymethyl group, which spontaneously dehydrates, resulting in the formyl group of heme A.</text>
</comment>
<comment type="catalytic activity">
    <reaction evidence="11">
        <text>Fe(II)-heme o + 2 A + H2O = Fe(II)-heme a + 2 AH2</text>
        <dbReference type="Rhea" id="RHEA:63388"/>
        <dbReference type="ChEBI" id="CHEBI:13193"/>
        <dbReference type="ChEBI" id="CHEBI:15377"/>
        <dbReference type="ChEBI" id="CHEBI:17499"/>
        <dbReference type="ChEBI" id="CHEBI:60530"/>
        <dbReference type="ChEBI" id="CHEBI:61715"/>
        <dbReference type="EC" id="1.17.99.9"/>
    </reaction>
    <physiologicalReaction direction="left-to-right" evidence="11">
        <dbReference type="Rhea" id="RHEA:63389"/>
    </physiologicalReaction>
</comment>
<keyword evidence="9 12" id="KW-0472">Membrane</keyword>
<feature type="transmembrane region" description="Helical" evidence="12">
    <location>
        <begin position="320"/>
        <end position="337"/>
    </location>
</feature>
<keyword evidence="12" id="KW-1003">Cell membrane</keyword>
<evidence type="ECO:0000256" key="6">
    <source>
        <dbReference type="ARBA" id="ARBA00023002"/>
    </source>
</evidence>
<comment type="similarity">
    <text evidence="12">Belongs to the COX15/CtaA family. Type 2 subfamily.</text>
</comment>
<feature type="transmembrane region" description="Helical" evidence="12">
    <location>
        <begin position="163"/>
        <end position="181"/>
    </location>
</feature>
<dbReference type="eggNOG" id="COG1612">
    <property type="taxonomic scope" value="Bacteria"/>
</dbReference>
<gene>
    <name evidence="12" type="primary">ctaA</name>
    <name evidence="14" type="ORF">B0A62_02245</name>
    <name evidence="13" type="ORF">IW20_09050</name>
</gene>
<evidence type="ECO:0000256" key="12">
    <source>
        <dbReference type="HAMAP-Rule" id="MF_01665"/>
    </source>
</evidence>
<evidence type="ECO:0000313" key="15">
    <source>
        <dbReference type="Proteomes" id="UP000028712"/>
    </source>
</evidence>
<dbReference type="GO" id="GO:0016653">
    <property type="term" value="F:oxidoreductase activity, acting on NAD(P)H, heme protein as acceptor"/>
    <property type="evidence" value="ECO:0007669"/>
    <property type="project" value="TreeGrafter"/>
</dbReference>
<feature type="transmembrane region" description="Helical" evidence="12">
    <location>
        <begin position="295"/>
        <end position="314"/>
    </location>
</feature>
<keyword evidence="6 12" id="KW-0560">Oxidoreductase</keyword>
<dbReference type="Proteomes" id="UP000028712">
    <property type="component" value="Unassembled WGS sequence"/>
</dbReference>
<dbReference type="Proteomes" id="UP000198424">
    <property type="component" value="Unassembled WGS sequence"/>
</dbReference>
<evidence type="ECO:0000256" key="10">
    <source>
        <dbReference type="ARBA" id="ARBA00044501"/>
    </source>
</evidence>
<dbReference type="GO" id="GO:0006784">
    <property type="term" value="P:heme A biosynthetic process"/>
    <property type="evidence" value="ECO:0007669"/>
    <property type="project" value="UniProtKB-UniRule"/>
</dbReference>
<dbReference type="OrthoDB" id="9793156at2"/>
<sequence>MKRENKSVIIWLLSGCFLLFLMVVVGGITRLTNSGLSMTDWHLVTDTFPPMSEAKWNEAFEQYKKFPEYQKINIHNDFQLSDYKMIYFWEWFHRFIGRIIGLVFFIPFVYFLIKKRLDSSTIKKCIVLLAMGAFQGFLGWFMVRSGLIDNPDVSHFRLSLHLTFAFVTFAYTLWVALDLIYPERNKITINVTLRNIARIALVLLLIQIIYGGFVAGLNAGLIHNHWPLMSDGQFIHDSVFIEQSTLVKNLIEGKSGVQFVHRTFAYVVVAIILFLYFKSTQFALSKTQSNGIKTLVVFVFLQFILGVFTLLYHVPIALGLIHQIMAFFLLSAMTYTLHRLSK</sequence>
<proteinExistence type="inferred from homology"/>
<comment type="pathway">
    <text evidence="10 12">Porphyrin-containing compound metabolism; heme A biosynthesis; heme A from heme O: step 1/1.</text>
</comment>